<evidence type="ECO:0000256" key="12">
    <source>
        <dbReference type="ARBA" id="ARBA00048138"/>
    </source>
</evidence>
<dbReference type="UniPathway" id="UPA00135">
    <property type="reaction ID" value="UER00198"/>
</dbReference>
<dbReference type="NCBIfam" id="TIGR00338">
    <property type="entry name" value="serB"/>
    <property type="match status" value="1"/>
</dbReference>
<keyword evidence="7" id="KW-0479">Metal-binding</keyword>
<evidence type="ECO:0000256" key="5">
    <source>
        <dbReference type="ARBA" id="ARBA00015196"/>
    </source>
</evidence>
<comment type="catalytic activity">
    <reaction evidence="13">
        <text>O-phospho-D-serine + H2O = D-serine + phosphate</text>
        <dbReference type="Rhea" id="RHEA:24873"/>
        <dbReference type="ChEBI" id="CHEBI:15377"/>
        <dbReference type="ChEBI" id="CHEBI:35247"/>
        <dbReference type="ChEBI" id="CHEBI:43474"/>
        <dbReference type="ChEBI" id="CHEBI:58680"/>
        <dbReference type="EC" id="3.1.3.3"/>
    </reaction>
</comment>
<dbReference type="Proteomes" id="UP000256845">
    <property type="component" value="Unassembled WGS sequence"/>
</dbReference>
<feature type="active site" description="Proton donor" evidence="14">
    <location>
        <position position="89"/>
    </location>
</feature>
<dbReference type="SFLD" id="SFLDS00003">
    <property type="entry name" value="Haloacid_Dehalogenase"/>
    <property type="match status" value="1"/>
</dbReference>
<dbReference type="SFLD" id="SFLDF00029">
    <property type="entry name" value="phosphoserine_phosphatase"/>
    <property type="match status" value="1"/>
</dbReference>
<evidence type="ECO:0000256" key="8">
    <source>
        <dbReference type="ARBA" id="ARBA00022801"/>
    </source>
</evidence>
<dbReference type="Pfam" id="PF12710">
    <property type="entry name" value="HAD"/>
    <property type="match status" value="1"/>
</dbReference>
<keyword evidence="9" id="KW-0460">Magnesium</keyword>
<comment type="caution">
    <text evidence="15">The sequence shown here is derived from an EMBL/GenBank/DDBJ whole genome shotgun (WGS) entry which is preliminary data.</text>
</comment>
<keyword evidence="16" id="KW-1185">Reference proteome</keyword>
<dbReference type="InterPro" id="IPR036412">
    <property type="entry name" value="HAD-like_sf"/>
</dbReference>
<dbReference type="SFLD" id="SFLDG01137">
    <property type="entry name" value="C1.6.1:_Phosphoserine_Phosphat"/>
    <property type="match status" value="1"/>
</dbReference>
<organism evidence="15 16">
    <name type="scientific">Aestuariispira insulae</name>
    <dbReference type="NCBI Taxonomy" id="1461337"/>
    <lineage>
        <taxon>Bacteria</taxon>
        <taxon>Pseudomonadati</taxon>
        <taxon>Pseudomonadota</taxon>
        <taxon>Alphaproteobacteria</taxon>
        <taxon>Rhodospirillales</taxon>
        <taxon>Kiloniellaceae</taxon>
        <taxon>Aestuariispira</taxon>
    </lineage>
</organism>
<gene>
    <name evidence="15" type="ORF">DFP90_1011004</name>
</gene>
<evidence type="ECO:0000256" key="7">
    <source>
        <dbReference type="ARBA" id="ARBA00022723"/>
    </source>
</evidence>
<dbReference type="GO" id="GO:0005737">
    <property type="term" value="C:cytoplasm"/>
    <property type="evidence" value="ECO:0007669"/>
    <property type="project" value="TreeGrafter"/>
</dbReference>
<evidence type="ECO:0000256" key="13">
    <source>
        <dbReference type="ARBA" id="ARBA00048523"/>
    </source>
</evidence>
<dbReference type="GO" id="GO:0000287">
    <property type="term" value="F:magnesium ion binding"/>
    <property type="evidence" value="ECO:0007669"/>
    <property type="project" value="TreeGrafter"/>
</dbReference>
<dbReference type="InterPro" id="IPR050582">
    <property type="entry name" value="HAD-like_SerB"/>
</dbReference>
<dbReference type="PANTHER" id="PTHR43344:SF2">
    <property type="entry name" value="PHOSPHOSERINE PHOSPHATASE"/>
    <property type="match status" value="1"/>
</dbReference>
<accession>A0A3D9HXV6</accession>
<evidence type="ECO:0000313" key="15">
    <source>
        <dbReference type="EMBL" id="RED54201.1"/>
    </source>
</evidence>
<keyword evidence="8" id="KW-0378">Hydrolase</keyword>
<name>A0A3D9HXV6_9PROT</name>
<evidence type="ECO:0000256" key="14">
    <source>
        <dbReference type="PIRSR" id="PIRSR604469-1"/>
    </source>
</evidence>
<dbReference type="InterPro" id="IPR004469">
    <property type="entry name" value="PSP"/>
</dbReference>
<dbReference type="EMBL" id="QRDW01000001">
    <property type="protein sequence ID" value="RED54201.1"/>
    <property type="molecule type" value="Genomic_DNA"/>
</dbReference>
<dbReference type="AlphaFoldDB" id="A0A3D9HXV6"/>
<evidence type="ECO:0000256" key="6">
    <source>
        <dbReference type="ARBA" id="ARBA00022605"/>
    </source>
</evidence>
<evidence type="ECO:0000313" key="16">
    <source>
        <dbReference type="Proteomes" id="UP000256845"/>
    </source>
</evidence>
<feature type="active site" description="Nucleophile" evidence="14">
    <location>
        <position position="87"/>
    </location>
</feature>
<dbReference type="PANTHER" id="PTHR43344">
    <property type="entry name" value="PHOSPHOSERINE PHOSPHATASE"/>
    <property type="match status" value="1"/>
</dbReference>
<proteinExistence type="inferred from homology"/>
<evidence type="ECO:0000256" key="4">
    <source>
        <dbReference type="ARBA" id="ARBA00012640"/>
    </source>
</evidence>
<comment type="cofactor">
    <cofactor evidence="1">
        <name>Mg(2+)</name>
        <dbReference type="ChEBI" id="CHEBI:18420"/>
    </cofactor>
</comment>
<comment type="pathway">
    <text evidence="2">Amino-acid biosynthesis; L-serine biosynthesis; L-serine from 3-phospho-D-glycerate: step 3/3.</text>
</comment>
<comment type="catalytic activity">
    <reaction evidence="12">
        <text>O-phospho-L-serine + H2O = L-serine + phosphate</text>
        <dbReference type="Rhea" id="RHEA:21208"/>
        <dbReference type="ChEBI" id="CHEBI:15377"/>
        <dbReference type="ChEBI" id="CHEBI:33384"/>
        <dbReference type="ChEBI" id="CHEBI:43474"/>
        <dbReference type="ChEBI" id="CHEBI:57524"/>
        <dbReference type="EC" id="3.1.3.3"/>
    </reaction>
</comment>
<dbReference type="GO" id="GO:0036424">
    <property type="term" value="F:L-phosphoserine phosphatase activity"/>
    <property type="evidence" value="ECO:0007669"/>
    <property type="project" value="InterPro"/>
</dbReference>
<dbReference type="InterPro" id="IPR023214">
    <property type="entry name" value="HAD_sf"/>
</dbReference>
<evidence type="ECO:0000256" key="3">
    <source>
        <dbReference type="ARBA" id="ARBA00009184"/>
    </source>
</evidence>
<reference evidence="15 16" key="1">
    <citation type="submission" date="2018-07" db="EMBL/GenBank/DDBJ databases">
        <title>Genomic Encyclopedia of Type Strains, Phase III (KMG-III): the genomes of soil and plant-associated and newly described type strains.</title>
        <authorList>
            <person name="Whitman W."/>
        </authorList>
    </citation>
    <scope>NUCLEOTIDE SEQUENCE [LARGE SCALE GENOMIC DNA]</scope>
    <source>
        <strain evidence="15 16">CECT 8488</strain>
    </source>
</reference>
<keyword evidence="10" id="KW-0718">Serine biosynthesis</keyword>
<dbReference type="RefSeq" id="WP_218044570.1">
    <property type="nucleotide sequence ID" value="NZ_QRDW01000001.1"/>
</dbReference>
<dbReference type="Gene3D" id="3.40.50.1000">
    <property type="entry name" value="HAD superfamily/HAD-like"/>
    <property type="match status" value="1"/>
</dbReference>
<dbReference type="SUPFAM" id="SSF56784">
    <property type="entry name" value="HAD-like"/>
    <property type="match status" value="1"/>
</dbReference>
<dbReference type="SFLD" id="SFLDG01136">
    <property type="entry name" value="C1.6:_Phosphoserine_Phosphatas"/>
    <property type="match status" value="1"/>
</dbReference>
<dbReference type="EC" id="3.1.3.3" evidence="4"/>
<keyword evidence="6" id="KW-0028">Amino-acid biosynthesis</keyword>
<evidence type="ECO:0000256" key="2">
    <source>
        <dbReference type="ARBA" id="ARBA00005135"/>
    </source>
</evidence>
<protein>
    <recommendedName>
        <fullName evidence="5">Phosphoserine phosphatase</fullName>
        <ecNumber evidence="4">3.1.3.3</ecNumber>
    </recommendedName>
    <alternativeName>
        <fullName evidence="11">O-phosphoserine phosphohydrolase</fullName>
    </alternativeName>
</protein>
<evidence type="ECO:0000256" key="11">
    <source>
        <dbReference type="ARBA" id="ARBA00031693"/>
    </source>
</evidence>
<evidence type="ECO:0000256" key="9">
    <source>
        <dbReference type="ARBA" id="ARBA00022842"/>
    </source>
</evidence>
<dbReference type="NCBIfam" id="TIGR01488">
    <property type="entry name" value="HAD-SF-IB"/>
    <property type="match status" value="1"/>
</dbReference>
<sequence length="296" mass="32370">MPIILTLVSPVADTGFADMVGMIADRLQQQGGIVGEPRWLSPDRAGDLEIQGLDQATVRHLAHAQAEGLDYAVQTDQNRRKKLLLADMDSTMIQLESLDSLAAELGFGQQVEEITERGMRGELDFRESLRTRVALLEGQPTTAMAKVMENIPYTPGAEVTVKTMVAHGCHTALVSGGFTFTTDVVHAKLGFHEHRANRLEIIDGYLTGKVIEPILGRDSKRLALEELSNRLGIPQELTCAIGDGANDLDMLETAGMGVGYHGKPIVLERAPFNIRHGDMTTLLYFQGYADIEFVSL</sequence>
<dbReference type="GO" id="GO:0006564">
    <property type="term" value="P:L-serine biosynthetic process"/>
    <property type="evidence" value="ECO:0007669"/>
    <property type="project" value="UniProtKB-KW"/>
</dbReference>
<comment type="similarity">
    <text evidence="3">Belongs to the HAD-like hydrolase superfamily. SerB family.</text>
</comment>
<evidence type="ECO:0000256" key="1">
    <source>
        <dbReference type="ARBA" id="ARBA00001946"/>
    </source>
</evidence>
<evidence type="ECO:0000256" key="10">
    <source>
        <dbReference type="ARBA" id="ARBA00023299"/>
    </source>
</evidence>